<reference evidence="5" key="1">
    <citation type="journal article" date="2019" name="Int. J. Syst. Evol. Microbiol.">
        <title>The Global Catalogue of Microorganisms (GCM) 10K type strain sequencing project: providing services to taxonomists for standard genome sequencing and annotation.</title>
        <authorList>
            <consortium name="The Broad Institute Genomics Platform"/>
            <consortium name="The Broad Institute Genome Sequencing Center for Infectious Disease"/>
            <person name="Wu L."/>
            <person name="Ma J."/>
        </authorList>
    </citation>
    <scope>NUCLEOTIDE SEQUENCE [LARGE SCALE GENOMIC DNA]</scope>
    <source>
        <strain evidence="5">JCM 16546</strain>
    </source>
</reference>
<feature type="domain" description="Flavin reductase like" evidence="3">
    <location>
        <begin position="40"/>
        <end position="185"/>
    </location>
</feature>
<dbReference type="InterPro" id="IPR002563">
    <property type="entry name" value="Flavin_Rdtase-like_dom"/>
</dbReference>
<evidence type="ECO:0000313" key="5">
    <source>
        <dbReference type="Proteomes" id="UP001410795"/>
    </source>
</evidence>
<dbReference type="Pfam" id="PF01613">
    <property type="entry name" value="Flavin_Reduct"/>
    <property type="match status" value="1"/>
</dbReference>
<dbReference type="InterPro" id="IPR050268">
    <property type="entry name" value="NADH-dep_flavin_reductase"/>
</dbReference>
<keyword evidence="5" id="KW-1185">Reference proteome</keyword>
<comment type="caution">
    <text evidence="4">The sequence shown here is derived from an EMBL/GenBank/DDBJ whole genome shotgun (WGS) entry which is preliminary data.</text>
</comment>
<evidence type="ECO:0000256" key="1">
    <source>
        <dbReference type="ARBA" id="ARBA00023002"/>
    </source>
</evidence>
<dbReference type="Gene3D" id="2.30.110.10">
    <property type="entry name" value="Electron Transport, Fmn-binding Protein, Chain A"/>
    <property type="match status" value="1"/>
</dbReference>
<evidence type="ECO:0000313" key="4">
    <source>
        <dbReference type="EMBL" id="GAA3667814.1"/>
    </source>
</evidence>
<dbReference type="PANTHER" id="PTHR30466:SF1">
    <property type="entry name" value="FMN REDUCTASE (NADH) RUTF"/>
    <property type="match status" value="1"/>
</dbReference>
<dbReference type="SUPFAM" id="SSF50475">
    <property type="entry name" value="FMN-binding split barrel"/>
    <property type="match status" value="1"/>
</dbReference>
<dbReference type="PANTHER" id="PTHR30466">
    <property type="entry name" value="FLAVIN REDUCTASE"/>
    <property type="match status" value="1"/>
</dbReference>
<dbReference type="EMBL" id="BAAAYV010000025">
    <property type="protein sequence ID" value="GAA3667814.1"/>
    <property type="molecule type" value="Genomic_DNA"/>
</dbReference>
<proteinExistence type="predicted"/>
<sequence>MSIARAQATQDAPPRPLSSAASSQAAFDAGLPADDFKAFFRHHPGGVSLITAVGDAGPVALTATSLASISAEPPLVVFSVSDLSSSAPVLREADTVVVHLLGSEDLELAKLGATSGIDRFADTSIWAPLETGEPTFHGTRWLRCRVVNRFPTGTSTLIVGQALESSDAADTDRQGLVYVDRTWHRLGEHSRAHA</sequence>
<dbReference type="Proteomes" id="UP001410795">
    <property type="component" value="Unassembled WGS sequence"/>
</dbReference>
<protein>
    <submittedName>
        <fullName evidence="4">Flavin reductase family protein</fullName>
    </submittedName>
</protein>
<evidence type="ECO:0000256" key="2">
    <source>
        <dbReference type="SAM" id="MobiDB-lite"/>
    </source>
</evidence>
<name>A0ABP7BU05_9MICO</name>
<evidence type="ECO:0000259" key="3">
    <source>
        <dbReference type="SMART" id="SM00903"/>
    </source>
</evidence>
<dbReference type="InterPro" id="IPR012349">
    <property type="entry name" value="Split_barrel_FMN-bd"/>
</dbReference>
<dbReference type="SMART" id="SM00903">
    <property type="entry name" value="Flavin_Reduct"/>
    <property type="match status" value="1"/>
</dbReference>
<gene>
    <name evidence="4" type="ORF">GCM10022202_32360</name>
</gene>
<organism evidence="4 5">
    <name type="scientific">Microbacterium marinilacus</name>
    <dbReference type="NCBI Taxonomy" id="415209"/>
    <lineage>
        <taxon>Bacteria</taxon>
        <taxon>Bacillati</taxon>
        <taxon>Actinomycetota</taxon>
        <taxon>Actinomycetes</taxon>
        <taxon>Micrococcales</taxon>
        <taxon>Microbacteriaceae</taxon>
        <taxon>Microbacterium</taxon>
    </lineage>
</organism>
<dbReference type="RefSeq" id="WP_221858158.1">
    <property type="nucleotide sequence ID" value="NZ_BAAAYV010000025.1"/>
</dbReference>
<keyword evidence="1" id="KW-0560">Oxidoreductase</keyword>
<feature type="region of interest" description="Disordered" evidence="2">
    <location>
        <begin position="1"/>
        <end position="23"/>
    </location>
</feature>
<accession>A0ABP7BU05</accession>